<keyword evidence="3" id="KW-1185">Reference proteome</keyword>
<reference evidence="2 3" key="1">
    <citation type="submission" date="2019-01" db="EMBL/GenBank/DDBJ databases">
        <authorList>
            <person name="Sayadi A."/>
        </authorList>
    </citation>
    <scope>NUCLEOTIDE SEQUENCE [LARGE SCALE GENOMIC DNA]</scope>
</reference>
<dbReference type="AlphaFoldDB" id="A0A653CCC7"/>
<accession>A0A653CCC7</accession>
<evidence type="ECO:0000313" key="3">
    <source>
        <dbReference type="Proteomes" id="UP000410492"/>
    </source>
</evidence>
<name>A0A653CCC7_CALMS</name>
<dbReference type="OrthoDB" id="6761697at2759"/>
<evidence type="ECO:0000313" key="2">
    <source>
        <dbReference type="EMBL" id="VEN45376.1"/>
    </source>
</evidence>
<dbReference type="Proteomes" id="UP000410492">
    <property type="component" value="Unassembled WGS sequence"/>
</dbReference>
<sequence length="154" mass="18149">MQADSIMKYAGLEWIETRIMFEKHKEDNFMQSFHAPGINGMFEKVEGYHIFDVPRLFMWRLCMKPRVSKTTTKSESRHSHHSNKGILEQSRLNDMDQQSRMNNIEIHGVPEKNNENLIEIVKDVGKYVNFEVNIGKIDYVHRVQPNVNSRNQDV</sequence>
<organism evidence="2 3">
    <name type="scientific">Callosobruchus maculatus</name>
    <name type="common">Southern cowpea weevil</name>
    <name type="synonym">Pulse bruchid</name>
    <dbReference type="NCBI Taxonomy" id="64391"/>
    <lineage>
        <taxon>Eukaryota</taxon>
        <taxon>Metazoa</taxon>
        <taxon>Ecdysozoa</taxon>
        <taxon>Arthropoda</taxon>
        <taxon>Hexapoda</taxon>
        <taxon>Insecta</taxon>
        <taxon>Pterygota</taxon>
        <taxon>Neoptera</taxon>
        <taxon>Endopterygota</taxon>
        <taxon>Coleoptera</taxon>
        <taxon>Polyphaga</taxon>
        <taxon>Cucujiformia</taxon>
        <taxon>Chrysomeloidea</taxon>
        <taxon>Chrysomelidae</taxon>
        <taxon>Bruchinae</taxon>
        <taxon>Bruchini</taxon>
        <taxon>Callosobruchus</taxon>
    </lineage>
</organism>
<evidence type="ECO:0000256" key="1">
    <source>
        <dbReference type="SAM" id="MobiDB-lite"/>
    </source>
</evidence>
<protein>
    <submittedName>
        <fullName evidence="2">Uncharacterized protein</fullName>
    </submittedName>
</protein>
<proteinExistence type="predicted"/>
<feature type="region of interest" description="Disordered" evidence="1">
    <location>
        <begin position="69"/>
        <end position="89"/>
    </location>
</feature>
<gene>
    <name evidence="2" type="ORF">CALMAC_LOCUS7849</name>
</gene>
<dbReference type="EMBL" id="CAACVG010007431">
    <property type="protein sequence ID" value="VEN45376.1"/>
    <property type="molecule type" value="Genomic_DNA"/>
</dbReference>